<keyword evidence="1" id="KW-0732">Signal</keyword>
<dbReference type="PANTHER" id="PTHR23208">
    <property type="entry name" value="LYSOZYME PROTEIN"/>
    <property type="match status" value="1"/>
</dbReference>
<organism evidence="2 3">
    <name type="scientific">Acrobeloides nanus</name>
    <dbReference type="NCBI Taxonomy" id="290746"/>
    <lineage>
        <taxon>Eukaryota</taxon>
        <taxon>Metazoa</taxon>
        <taxon>Ecdysozoa</taxon>
        <taxon>Nematoda</taxon>
        <taxon>Chromadorea</taxon>
        <taxon>Rhabditida</taxon>
        <taxon>Tylenchina</taxon>
        <taxon>Cephalobomorpha</taxon>
        <taxon>Cephaloboidea</taxon>
        <taxon>Cephalobidae</taxon>
        <taxon>Acrobeloides</taxon>
    </lineage>
</organism>
<dbReference type="Proteomes" id="UP000887540">
    <property type="component" value="Unplaced"/>
</dbReference>
<dbReference type="SUPFAM" id="SSF51445">
    <property type="entry name" value="(Trans)glycosidases"/>
    <property type="match status" value="1"/>
</dbReference>
<proteinExistence type="predicted"/>
<dbReference type="InterPro" id="IPR051595">
    <property type="entry name" value="GH25_Enzymes"/>
</dbReference>
<dbReference type="Gene3D" id="3.20.20.80">
    <property type="entry name" value="Glycosidases"/>
    <property type="match status" value="1"/>
</dbReference>
<evidence type="ECO:0000256" key="1">
    <source>
        <dbReference type="SAM" id="SignalP"/>
    </source>
</evidence>
<protein>
    <submittedName>
        <fullName evidence="3">Lysozyme</fullName>
    </submittedName>
</protein>
<dbReference type="InterPro" id="IPR017853">
    <property type="entry name" value="GH"/>
</dbReference>
<dbReference type="AlphaFoldDB" id="A0A914CP55"/>
<accession>A0A914CP55</accession>
<feature type="chain" id="PRO_5037678555" evidence="1">
    <location>
        <begin position="20"/>
        <end position="272"/>
    </location>
</feature>
<evidence type="ECO:0000313" key="3">
    <source>
        <dbReference type="WBParaSite" id="ACRNAN_scaffold1292.g8058.t1"/>
    </source>
</evidence>
<reference evidence="3" key="1">
    <citation type="submission" date="2022-11" db="UniProtKB">
        <authorList>
            <consortium name="WormBaseParasite"/>
        </authorList>
    </citation>
    <scope>IDENTIFICATION</scope>
</reference>
<name>A0A914CP55_9BILA</name>
<dbReference type="PANTHER" id="PTHR23208:SF36">
    <property type="entry name" value="LYSOZYME-RELATED"/>
    <property type="match status" value="1"/>
</dbReference>
<dbReference type="WBParaSite" id="ACRNAN_scaffold1292.g8058.t1">
    <property type="protein sequence ID" value="ACRNAN_scaffold1292.g8058.t1"/>
    <property type="gene ID" value="ACRNAN_scaffold1292.g8058"/>
</dbReference>
<keyword evidence="2" id="KW-1185">Reference proteome</keyword>
<sequence>MKKQLLGLLLLAFFLPIQSQHGLGAIDIPATSILTDDQINCLLNNIGDDDEVIAQVYTKDGEFNENGIQNLIHANDDDGQWPAAYVTPCRNANNTCKNGLMSGADQAMTVINRLNQENMVVFMFLEIKKGNNWPADQLGNRDFILNFTNTVKDAFTKGIFTGGVGIYTSYNDWAQVVGGNWTGASDMDLWWVKWNGKQDLYTDFTPFGGWTAPCFHQYAGNVINNNCANGVPVNYDYYDECDCQDEVCFKEFKKRQAQKKVDKLQHKYDRRH</sequence>
<feature type="signal peptide" evidence="1">
    <location>
        <begin position="1"/>
        <end position="19"/>
    </location>
</feature>
<dbReference type="GO" id="GO:0007165">
    <property type="term" value="P:signal transduction"/>
    <property type="evidence" value="ECO:0007669"/>
    <property type="project" value="TreeGrafter"/>
</dbReference>
<evidence type="ECO:0000313" key="2">
    <source>
        <dbReference type="Proteomes" id="UP000887540"/>
    </source>
</evidence>